<dbReference type="Pfam" id="PF00486">
    <property type="entry name" value="Trans_reg_C"/>
    <property type="match status" value="1"/>
</dbReference>
<evidence type="ECO:0000256" key="2">
    <source>
        <dbReference type="SAM" id="Phobius"/>
    </source>
</evidence>
<keyword evidence="2" id="KW-0472">Membrane</keyword>
<evidence type="ECO:0000313" key="5">
    <source>
        <dbReference type="Proteomes" id="UP000197092"/>
    </source>
</evidence>
<dbReference type="Proteomes" id="UP000197092">
    <property type="component" value="Chromosome 2"/>
</dbReference>
<feature type="transmembrane region" description="Helical" evidence="2">
    <location>
        <begin position="112"/>
        <end position="133"/>
    </location>
</feature>
<name>A0AAN1FM39_9VIBR</name>
<dbReference type="InterPro" id="IPR036388">
    <property type="entry name" value="WH-like_DNA-bd_sf"/>
</dbReference>
<feature type="domain" description="OmpR/PhoB-type" evidence="3">
    <location>
        <begin position="3"/>
        <end position="76"/>
    </location>
</feature>
<keyword evidence="2" id="KW-0812">Transmembrane</keyword>
<dbReference type="KEGG" id="vsh:BSZ05_26040"/>
<dbReference type="SMART" id="SM00862">
    <property type="entry name" value="Trans_reg_C"/>
    <property type="match status" value="1"/>
</dbReference>
<organism evidence="4 5">
    <name type="scientific">Vibrio mediterranei</name>
    <dbReference type="NCBI Taxonomy" id="689"/>
    <lineage>
        <taxon>Bacteria</taxon>
        <taxon>Pseudomonadati</taxon>
        <taxon>Pseudomonadota</taxon>
        <taxon>Gammaproteobacteria</taxon>
        <taxon>Vibrionales</taxon>
        <taxon>Vibrionaceae</taxon>
        <taxon>Vibrio</taxon>
    </lineage>
</organism>
<evidence type="ECO:0000259" key="3">
    <source>
        <dbReference type="SMART" id="SM00862"/>
    </source>
</evidence>
<dbReference type="InterPro" id="IPR001867">
    <property type="entry name" value="OmpR/PhoB-type_DNA-bd"/>
</dbReference>
<dbReference type="GO" id="GO:0003677">
    <property type="term" value="F:DNA binding"/>
    <property type="evidence" value="ECO:0007669"/>
    <property type="project" value="UniProtKB-KW"/>
</dbReference>
<keyword evidence="2" id="KW-1133">Transmembrane helix</keyword>
<protein>
    <recommendedName>
        <fullName evidence="3">OmpR/PhoB-type domain-containing protein</fullName>
    </recommendedName>
</protein>
<dbReference type="AlphaFoldDB" id="A0AAN1FM39"/>
<accession>A0AAN1FM39</accession>
<dbReference type="EMBL" id="CP018309">
    <property type="protein sequence ID" value="ASI93204.1"/>
    <property type="molecule type" value="Genomic_DNA"/>
</dbReference>
<sequence length="134" mass="15220">MIESEAELNDVDIEILRILNENQGRVVKRQRLLECWGDRVVADGSLSVSIKKIRGTLKKLGLGNVIHTHPRRGYMLIPLSETHLCNERKAEQSSLTSLGKSVRNHKSRPRKFRSLTIVIPLLIVLVSLFILTLM</sequence>
<dbReference type="GO" id="GO:0000160">
    <property type="term" value="P:phosphorelay signal transduction system"/>
    <property type="evidence" value="ECO:0007669"/>
    <property type="project" value="InterPro"/>
</dbReference>
<dbReference type="Gene3D" id="1.10.10.10">
    <property type="entry name" value="Winged helix-like DNA-binding domain superfamily/Winged helix DNA-binding domain"/>
    <property type="match status" value="1"/>
</dbReference>
<dbReference type="SUPFAM" id="SSF46894">
    <property type="entry name" value="C-terminal effector domain of the bipartite response regulators"/>
    <property type="match status" value="1"/>
</dbReference>
<reference evidence="5" key="1">
    <citation type="submission" date="2016-12" db="EMBL/GenBank/DDBJ databases">
        <title>Comparative genomic analysis reveals the diversity, evolution, and environmental adaptation strategies of the genus Vibrio.</title>
        <authorList>
            <person name="Lin H."/>
            <person name="Wang X."/>
            <person name="Zhang X.-H."/>
        </authorList>
    </citation>
    <scope>NUCLEOTIDE SEQUENCE [LARGE SCALE GENOMIC DNA]</scope>
    <source>
        <strain evidence="5">QT6D1</strain>
    </source>
</reference>
<evidence type="ECO:0000256" key="1">
    <source>
        <dbReference type="ARBA" id="ARBA00023125"/>
    </source>
</evidence>
<keyword evidence="1" id="KW-0238">DNA-binding</keyword>
<dbReference type="InterPro" id="IPR016032">
    <property type="entry name" value="Sig_transdc_resp-reg_C-effctor"/>
</dbReference>
<dbReference type="GO" id="GO:0006355">
    <property type="term" value="P:regulation of DNA-templated transcription"/>
    <property type="evidence" value="ECO:0007669"/>
    <property type="project" value="InterPro"/>
</dbReference>
<gene>
    <name evidence="4" type="ORF">BSZ05_26040</name>
</gene>
<evidence type="ECO:0000313" key="4">
    <source>
        <dbReference type="EMBL" id="ASI93204.1"/>
    </source>
</evidence>
<proteinExistence type="predicted"/>